<feature type="compositionally biased region" description="Basic residues" evidence="1">
    <location>
        <begin position="104"/>
        <end position="115"/>
    </location>
</feature>
<dbReference type="Proteomes" id="UP000824007">
    <property type="component" value="Unassembled WGS sequence"/>
</dbReference>
<protein>
    <submittedName>
        <fullName evidence="3">FeoB-associated Cys-rich membrane protein</fullName>
    </submittedName>
</protein>
<keyword evidence="2" id="KW-0472">Membrane</keyword>
<feature type="transmembrane region" description="Helical" evidence="2">
    <location>
        <begin position="6"/>
        <end position="26"/>
    </location>
</feature>
<proteinExistence type="predicted"/>
<accession>A0A9D1YMA3</accession>
<keyword evidence="2" id="KW-1133">Transmembrane helix</keyword>
<gene>
    <name evidence="3" type="ORF">H9831_01670</name>
</gene>
<dbReference type="Pfam" id="PF12669">
    <property type="entry name" value="FeoB_associated"/>
    <property type="match status" value="1"/>
</dbReference>
<sequence>MSFLINNAGTILTGAVLLLAVFLVAGKMIRDRRAGKGCCGSSCACCGAGCANNRNDTAGRNGAAGKAYRDRTNGAAGKAYRARTNGAAGRAHKDGRTCAEGGHMPRRSVRKREKG</sequence>
<dbReference type="EMBL" id="DXDD01000020">
    <property type="protein sequence ID" value="HIY59383.1"/>
    <property type="molecule type" value="Genomic_DNA"/>
</dbReference>
<evidence type="ECO:0000256" key="2">
    <source>
        <dbReference type="SAM" id="Phobius"/>
    </source>
</evidence>
<keyword evidence="2" id="KW-0812">Transmembrane</keyword>
<evidence type="ECO:0000256" key="1">
    <source>
        <dbReference type="SAM" id="MobiDB-lite"/>
    </source>
</evidence>
<evidence type="ECO:0000313" key="3">
    <source>
        <dbReference type="EMBL" id="HIY59383.1"/>
    </source>
</evidence>
<reference evidence="3" key="1">
    <citation type="journal article" date="2021" name="PeerJ">
        <title>Extensive microbial diversity within the chicken gut microbiome revealed by metagenomics and culture.</title>
        <authorList>
            <person name="Gilroy R."/>
            <person name="Ravi A."/>
            <person name="Getino M."/>
            <person name="Pursley I."/>
            <person name="Horton D.L."/>
            <person name="Alikhan N.F."/>
            <person name="Baker D."/>
            <person name="Gharbi K."/>
            <person name="Hall N."/>
            <person name="Watson M."/>
            <person name="Adriaenssens E.M."/>
            <person name="Foster-Nyarko E."/>
            <person name="Jarju S."/>
            <person name="Secka A."/>
            <person name="Antonio M."/>
            <person name="Oren A."/>
            <person name="Chaudhuri R.R."/>
            <person name="La Ragione R."/>
            <person name="Hildebrand F."/>
            <person name="Pallen M.J."/>
        </authorList>
    </citation>
    <scope>NUCLEOTIDE SEQUENCE</scope>
    <source>
        <strain evidence="3">ChiSxjej3B15-24422</strain>
    </source>
</reference>
<comment type="caution">
    <text evidence="3">The sequence shown here is derived from an EMBL/GenBank/DDBJ whole genome shotgun (WGS) entry which is preliminary data.</text>
</comment>
<organism evidence="3 4">
    <name type="scientific">Candidatus Eisenbergiella pullistercoris</name>
    <dbReference type="NCBI Taxonomy" id="2838555"/>
    <lineage>
        <taxon>Bacteria</taxon>
        <taxon>Bacillati</taxon>
        <taxon>Bacillota</taxon>
        <taxon>Clostridia</taxon>
        <taxon>Lachnospirales</taxon>
        <taxon>Lachnospiraceae</taxon>
        <taxon>Eisenbergiella</taxon>
    </lineage>
</organism>
<name>A0A9D1YMA3_9FIRM</name>
<feature type="region of interest" description="Disordered" evidence="1">
    <location>
        <begin position="79"/>
        <end position="115"/>
    </location>
</feature>
<reference evidence="3" key="2">
    <citation type="submission" date="2021-04" db="EMBL/GenBank/DDBJ databases">
        <authorList>
            <person name="Gilroy R."/>
        </authorList>
    </citation>
    <scope>NUCLEOTIDE SEQUENCE</scope>
    <source>
        <strain evidence="3">ChiSxjej3B15-24422</strain>
    </source>
</reference>
<evidence type="ECO:0000313" key="4">
    <source>
        <dbReference type="Proteomes" id="UP000824007"/>
    </source>
</evidence>
<dbReference type="AlphaFoldDB" id="A0A9D1YMA3"/>